<proteinExistence type="predicted"/>
<gene>
    <name evidence="3" type="ORF">KUTeg_012243</name>
</gene>
<dbReference type="EMBL" id="JARBDR010000640">
    <property type="protein sequence ID" value="KAJ8310378.1"/>
    <property type="molecule type" value="Genomic_DNA"/>
</dbReference>
<dbReference type="PANTHER" id="PTHR46599:SF3">
    <property type="entry name" value="PIGGYBAC TRANSPOSABLE ELEMENT-DERIVED PROTEIN 4"/>
    <property type="match status" value="1"/>
</dbReference>
<dbReference type="InterPro" id="IPR029526">
    <property type="entry name" value="PGBD"/>
</dbReference>
<evidence type="ECO:0000313" key="3">
    <source>
        <dbReference type="EMBL" id="KAJ8310378.1"/>
    </source>
</evidence>
<evidence type="ECO:0000259" key="2">
    <source>
        <dbReference type="Pfam" id="PF13843"/>
    </source>
</evidence>
<reference evidence="3 4" key="1">
    <citation type="submission" date="2022-12" db="EMBL/GenBank/DDBJ databases">
        <title>Chromosome-level genome of Tegillarca granosa.</title>
        <authorList>
            <person name="Kim J."/>
        </authorList>
    </citation>
    <scope>NUCLEOTIDE SEQUENCE [LARGE SCALE GENOMIC DNA]</scope>
    <source>
        <strain evidence="3">Teg-2019</strain>
        <tissue evidence="3">Adductor muscle</tissue>
    </source>
</reference>
<feature type="domain" description="PiggyBac transposable element-derived protein" evidence="2">
    <location>
        <begin position="58"/>
        <end position="176"/>
    </location>
</feature>
<feature type="compositionally biased region" description="Low complexity" evidence="1">
    <location>
        <begin position="1"/>
        <end position="12"/>
    </location>
</feature>
<name>A0ABQ9F457_TEGGR</name>
<comment type="caution">
    <text evidence="3">The sequence shown here is derived from an EMBL/GenBank/DDBJ whole genome shotgun (WGS) entry which is preliminary data.</text>
</comment>
<accession>A0ABQ9F457</accession>
<evidence type="ECO:0000256" key="1">
    <source>
        <dbReference type="SAM" id="MobiDB-lite"/>
    </source>
</evidence>
<feature type="region of interest" description="Disordered" evidence="1">
    <location>
        <begin position="1"/>
        <end position="25"/>
    </location>
</feature>
<dbReference type="PANTHER" id="PTHR46599">
    <property type="entry name" value="PIGGYBAC TRANSPOSABLE ELEMENT-DERIVED PROTEIN 4"/>
    <property type="match status" value="1"/>
</dbReference>
<feature type="compositionally biased region" description="Acidic residues" evidence="1">
    <location>
        <begin position="13"/>
        <end position="25"/>
    </location>
</feature>
<sequence>MDDDSLSGSDISLQDEGESTDSDWEDVLPSTAHPRIWVFVNDPQNYSHPHHFHDFREQSTSWLFHTPSFGTVMKRNRFQLILKYLHCNDNSTAVRRGVNGHDPAHKIRPILDLVNQRFKECYNLARDLTVDESIVGFKGRQNIVQYLPGKKTHRWGAKLFILAESETGYTSHIKVYA</sequence>
<organism evidence="3 4">
    <name type="scientific">Tegillarca granosa</name>
    <name type="common">Malaysian cockle</name>
    <name type="synonym">Anadara granosa</name>
    <dbReference type="NCBI Taxonomy" id="220873"/>
    <lineage>
        <taxon>Eukaryota</taxon>
        <taxon>Metazoa</taxon>
        <taxon>Spiralia</taxon>
        <taxon>Lophotrochozoa</taxon>
        <taxon>Mollusca</taxon>
        <taxon>Bivalvia</taxon>
        <taxon>Autobranchia</taxon>
        <taxon>Pteriomorphia</taxon>
        <taxon>Arcoida</taxon>
        <taxon>Arcoidea</taxon>
        <taxon>Arcidae</taxon>
        <taxon>Tegillarca</taxon>
    </lineage>
</organism>
<dbReference type="Proteomes" id="UP001217089">
    <property type="component" value="Unassembled WGS sequence"/>
</dbReference>
<dbReference type="Pfam" id="PF13843">
    <property type="entry name" value="DDE_Tnp_1_7"/>
    <property type="match status" value="1"/>
</dbReference>
<protein>
    <recommendedName>
        <fullName evidence="2">PiggyBac transposable element-derived protein domain-containing protein</fullName>
    </recommendedName>
</protein>
<feature type="non-terminal residue" evidence="3">
    <location>
        <position position="177"/>
    </location>
</feature>
<evidence type="ECO:0000313" key="4">
    <source>
        <dbReference type="Proteomes" id="UP001217089"/>
    </source>
</evidence>
<keyword evidence="4" id="KW-1185">Reference proteome</keyword>